<feature type="domain" description="Laminin EGF-like" evidence="9">
    <location>
        <begin position="379"/>
        <end position="431"/>
    </location>
</feature>
<evidence type="ECO:0000256" key="1">
    <source>
        <dbReference type="ARBA" id="ARBA00022729"/>
    </source>
</evidence>
<dbReference type="GO" id="GO:0009887">
    <property type="term" value="P:animal organ morphogenesis"/>
    <property type="evidence" value="ECO:0007669"/>
    <property type="project" value="TreeGrafter"/>
</dbReference>
<feature type="disulfide bond" evidence="6">
    <location>
        <begin position="415"/>
        <end position="429"/>
    </location>
</feature>
<evidence type="ECO:0000256" key="6">
    <source>
        <dbReference type="PROSITE-ProRule" id="PRU00460"/>
    </source>
</evidence>
<dbReference type="EMBL" id="BMAT01008739">
    <property type="protein sequence ID" value="GFR91709.1"/>
    <property type="molecule type" value="Genomic_DNA"/>
</dbReference>
<sequence>MLFCSQTAVSLDDAFGQQLVDMENEIWMAQTKHVIIGPVTNLTVLWRGHSNVVVWWMPPRVYLHHDFEEREFKPGDKIHVTKMKEHVTMVAHNTTDDSVDSGALNYKKTSDTRSSLSKHLLTGLKEQIQWLIEPLMPKDQPQWKCKPYSYFANYTIGLLSNASADRASPVIQVRHSHFATRQEVELHKTQALVPYEEGCVEHFNVVWQEINDSKLMEGTSESMLIPPTVRTANITGLIPGTHYKISVIAQFKSKKKVGGHPAIYIQTASANETETCECNWQGTSGKSLTCDLTPGAKYCTCNEGYEGQFCERCAPGFYRTEPHFPCHACPCNTHGTHRTTCRFVESFLKCDACEIGYTGSMCHICAVGFYRHRKYCVPCHCNGNTPKDAFQMCLPTTGMCRDCQYNTTGYHCEYCKDGYVGDAKSFRKCVLASDSPDGSALNAAPVSKTSRLSAGVVITITMLILLALAGIGFLIFRRYRTWRRRKGPAFWTVGMNPSGDAVDFNSVHNHEARLDDEEEDHKRGDEVDYRDGRGGGKNSAKYLRLVEDA</sequence>
<dbReference type="InterPro" id="IPR056863">
    <property type="entry name" value="LMN_ATRN_NET-like_EGF"/>
</dbReference>
<protein>
    <submittedName>
        <fullName evidence="11">Multiple epidermal growth factor-like domains 9</fullName>
    </submittedName>
</protein>
<dbReference type="Pfam" id="PF24973">
    <property type="entry name" value="EGF_LMN_ATRN"/>
    <property type="match status" value="1"/>
</dbReference>
<dbReference type="InterPro" id="IPR036116">
    <property type="entry name" value="FN3_sf"/>
</dbReference>
<dbReference type="InterPro" id="IPR002049">
    <property type="entry name" value="LE_dom"/>
</dbReference>
<feature type="domain" description="Fibronectin type-III" evidence="10">
    <location>
        <begin position="169"/>
        <end position="273"/>
    </location>
</feature>
<keyword evidence="8" id="KW-0472">Membrane</keyword>
<name>A0AAV4H209_9GAST</name>
<feature type="domain" description="Laminin EGF-like" evidence="9">
    <location>
        <begin position="276"/>
        <end position="328"/>
    </location>
</feature>
<dbReference type="InterPro" id="IPR003961">
    <property type="entry name" value="FN3_dom"/>
</dbReference>
<comment type="caution">
    <text evidence="11">The sequence shown here is derived from an EMBL/GenBank/DDBJ whole genome shotgun (WGS) entry which is preliminary data.</text>
</comment>
<keyword evidence="12" id="KW-1185">Reference proteome</keyword>
<dbReference type="PROSITE" id="PS50027">
    <property type="entry name" value="EGF_LAM_2"/>
    <property type="match status" value="2"/>
</dbReference>
<evidence type="ECO:0000313" key="12">
    <source>
        <dbReference type="Proteomes" id="UP000762676"/>
    </source>
</evidence>
<dbReference type="FunFam" id="2.10.25.10:FF:000051">
    <property type="entry name" value="Laminin subunit alpha 4"/>
    <property type="match status" value="1"/>
</dbReference>
<dbReference type="CDD" id="cd00055">
    <property type="entry name" value="EGF_Lam"/>
    <property type="match status" value="2"/>
</dbReference>
<evidence type="ECO:0000256" key="2">
    <source>
        <dbReference type="ARBA" id="ARBA00022737"/>
    </source>
</evidence>
<dbReference type="SUPFAM" id="SSF57184">
    <property type="entry name" value="Growth factor receptor domain"/>
    <property type="match status" value="1"/>
</dbReference>
<evidence type="ECO:0000256" key="8">
    <source>
        <dbReference type="SAM" id="Phobius"/>
    </source>
</evidence>
<dbReference type="InterPro" id="IPR009030">
    <property type="entry name" value="Growth_fac_rcpt_cys_sf"/>
</dbReference>
<feature type="disulfide bond" evidence="6">
    <location>
        <begin position="301"/>
        <end position="310"/>
    </location>
</feature>
<proteinExistence type="predicted"/>
<keyword evidence="4" id="KW-0325">Glycoprotein</keyword>
<feature type="region of interest" description="Disordered" evidence="7">
    <location>
        <begin position="511"/>
        <end position="538"/>
    </location>
</feature>
<dbReference type="Pfam" id="PF00053">
    <property type="entry name" value="EGF_laminin"/>
    <property type="match status" value="2"/>
</dbReference>
<dbReference type="SUPFAM" id="SSF57196">
    <property type="entry name" value="EGF/Laminin"/>
    <property type="match status" value="1"/>
</dbReference>
<feature type="disulfide bond" evidence="6">
    <location>
        <begin position="403"/>
        <end position="412"/>
    </location>
</feature>
<feature type="transmembrane region" description="Helical" evidence="8">
    <location>
        <begin position="452"/>
        <end position="476"/>
    </location>
</feature>
<evidence type="ECO:0000313" key="11">
    <source>
        <dbReference type="EMBL" id="GFR91709.1"/>
    </source>
</evidence>
<accession>A0AAV4H209</accession>
<evidence type="ECO:0000259" key="10">
    <source>
        <dbReference type="PROSITE" id="PS50853"/>
    </source>
</evidence>
<evidence type="ECO:0000259" key="9">
    <source>
        <dbReference type="PROSITE" id="PS50027"/>
    </source>
</evidence>
<reference evidence="11 12" key="1">
    <citation type="journal article" date="2021" name="Elife">
        <title>Chloroplast acquisition without the gene transfer in kleptoplastic sea slugs, Plakobranchus ocellatus.</title>
        <authorList>
            <person name="Maeda T."/>
            <person name="Takahashi S."/>
            <person name="Yoshida T."/>
            <person name="Shimamura S."/>
            <person name="Takaki Y."/>
            <person name="Nagai Y."/>
            <person name="Toyoda A."/>
            <person name="Suzuki Y."/>
            <person name="Arimoto A."/>
            <person name="Ishii H."/>
            <person name="Satoh N."/>
            <person name="Nishiyama T."/>
            <person name="Hasebe M."/>
            <person name="Maruyama T."/>
            <person name="Minagawa J."/>
            <person name="Obokata J."/>
            <person name="Shigenobu S."/>
        </authorList>
    </citation>
    <scope>NUCLEOTIDE SEQUENCE [LARGE SCALE GENOMIC DNA]</scope>
</reference>
<dbReference type="GO" id="GO:0009888">
    <property type="term" value="P:tissue development"/>
    <property type="evidence" value="ECO:0007669"/>
    <property type="project" value="TreeGrafter"/>
</dbReference>
<dbReference type="Gene3D" id="2.60.40.10">
    <property type="entry name" value="Immunoglobulins"/>
    <property type="match status" value="1"/>
</dbReference>
<dbReference type="InterPro" id="IPR000742">
    <property type="entry name" value="EGF"/>
</dbReference>
<dbReference type="Gene3D" id="2.10.25.10">
    <property type="entry name" value="Laminin"/>
    <property type="match status" value="3"/>
</dbReference>
<evidence type="ECO:0000256" key="3">
    <source>
        <dbReference type="ARBA" id="ARBA00023157"/>
    </source>
</evidence>
<keyword evidence="1" id="KW-0732">Signal</keyword>
<keyword evidence="8" id="KW-1133">Transmembrane helix</keyword>
<comment type="caution">
    <text evidence="6">Lacks conserved residue(s) required for the propagation of feature annotation.</text>
</comment>
<dbReference type="Proteomes" id="UP000762676">
    <property type="component" value="Unassembled WGS sequence"/>
</dbReference>
<dbReference type="PANTHER" id="PTHR10574">
    <property type="entry name" value="NETRIN/LAMININ-RELATED"/>
    <property type="match status" value="1"/>
</dbReference>
<dbReference type="PROSITE" id="PS00022">
    <property type="entry name" value="EGF_1"/>
    <property type="match status" value="1"/>
</dbReference>
<dbReference type="InterPro" id="IPR050440">
    <property type="entry name" value="Laminin/Netrin_ECM"/>
</dbReference>
<gene>
    <name evidence="11" type="ORF">ElyMa_004335000</name>
</gene>
<evidence type="ECO:0000256" key="5">
    <source>
        <dbReference type="ARBA" id="ARBA00023292"/>
    </source>
</evidence>
<organism evidence="11 12">
    <name type="scientific">Elysia marginata</name>
    <dbReference type="NCBI Taxonomy" id="1093978"/>
    <lineage>
        <taxon>Eukaryota</taxon>
        <taxon>Metazoa</taxon>
        <taxon>Spiralia</taxon>
        <taxon>Lophotrochozoa</taxon>
        <taxon>Mollusca</taxon>
        <taxon>Gastropoda</taxon>
        <taxon>Heterobranchia</taxon>
        <taxon>Euthyneura</taxon>
        <taxon>Panpulmonata</taxon>
        <taxon>Sacoglossa</taxon>
        <taxon>Placobranchoidea</taxon>
        <taxon>Plakobranchidae</taxon>
        <taxon>Elysia</taxon>
    </lineage>
</organism>
<evidence type="ECO:0000256" key="4">
    <source>
        <dbReference type="ARBA" id="ARBA00023180"/>
    </source>
</evidence>
<keyword evidence="2" id="KW-0677">Repeat</keyword>
<keyword evidence="3 6" id="KW-1015">Disulfide bond</keyword>
<dbReference type="CDD" id="cd00063">
    <property type="entry name" value="FN3"/>
    <property type="match status" value="1"/>
</dbReference>
<feature type="compositionally biased region" description="Basic and acidic residues" evidence="7">
    <location>
        <begin position="520"/>
        <end position="534"/>
    </location>
</feature>
<dbReference type="PROSITE" id="PS01248">
    <property type="entry name" value="EGF_LAM_1"/>
    <property type="match status" value="2"/>
</dbReference>
<dbReference type="SUPFAM" id="SSF49265">
    <property type="entry name" value="Fibronectin type III"/>
    <property type="match status" value="1"/>
</dbReference>
<keyword evidence="8" id="KW-0812">Transmembrane</keyword>
<dbReference type="SMART" id="SM00180">
    <property type="entry name" value="EGF_Lam"/>
    <property type="match status" value="3"/>
</dbReference>
<keyword evidence="5 6" id="KW-0424">Laminin EGF-like domain</keyword>
<dbReference type="SMART" id="SM00060">
    <property type="entry name" value="FN3"/>
    <property type="match status" value="1"/>
</dbReference>
<evidence type="ECO:0000256" key="7">
    <source>
        <dbReference type="SAM" id="MobiDB-lite"/>
    </source>
</evidence>
<dbReference type="PANTHER" id="PTHR10574:SF406">
    <property type="entry name" value="LAMININ SUBUNIT ALPHA 5"/>
    <property type="match status" value="1"/>
</dbReference>
<dbReference type="InterPro" id="IPR013783">
    <property type="entry name" value="Ig-like_fold"/>
</dbReference>
<dbReference type="AlphaFoldDB" id="A0AAV4H209"/>
<dbReference type="PROSITE" id="PS50853">
    <property type="entry name" value="FN3"/>
    <property type="match status" value="1"/>
</dbReference>